<dbReference type="GO" id="GO:0016758">
    <property type="term" value="F:hexosyltransferase activity"/>
    <property type="evidence" value="ECO:0007669"/>
    <property type="project" value="UniProtKB-ARBA"/>
</dbReference>
<dbReference type="RefSeq" id="WP_116190494.1">
    <property type="nucleotide sequence ID" value="NZ_QTTN01000022.1"/>
</dbReference>
<dbReference type="PANTHER" id="PTHR22916:SF3">
    <property type="entry name" value="UDP-GLCNAC:BETAGAL BETA-1,3-N-ACETYLGLUCOSAMINYLTRANSFERASE-LIKE PROTEIN 1"/>
    <property type="match status" value="1"/>
</dbReference>
<dbReference type="Pfam" id="PF00535">
    <property type="entry name" value="Glycos_transf_2"/>
    <property type="match status" value="1"/>
</dbReference>
<name>A0A3D9RKS1_9BACL</name>
<dbReference type="PANTHER" id="PTHR22916">
    <property type="entry name" value="GLYCOSYLTRANSFERASE"/>
    <property type="match status" value="1"/>
</dbReference>
<dbReference type="InterPro" id="IPR029044">
    <property type="entry name" value="Nucleotide-diphossugar_trans"/>
</dbReference>
<proteinExistence type="inferred from homology"/>
<dbReference type="OrthoDB" id="396512at2"/>
<evidence type="ECO:0000313" key="4">
    <source>
        <dbReference type="Proteomes" id="UP000256304"/>
    </source>
</evidence>
<dbReference type="InterPro" id="IPR001173">
    <property type="entry name" value="Glyco_trans_2-like"/>
</dbReference>
<feature type="domain" description="Glycosyltransferase 2-like" evidence="2">
    <location>
        <begin position="6"/>
        <end position="165"/>
    </location>
</feature>
<dbReference type="AlphaFoldDB" id="A0A3D9RKS1"/>
<evidence type="ECO:0000259" key="2">
    <source>
        <dbReference type="Pfam" id="PF00535"/>
    </source>
</evidence>
<comment type="caution">
    <text evidence="3">The sequence shown here is derived from an EMBL/GenBank/DDBJ whole genome shotgun (WGS) entry which is preliminary data.</text>
</comment>
<comment type="similarity">
    <text evidence="1">Belongs to the glycosyltransferase 2 family.</text>
</comment>
<evidence type="ECO:0000256" key="1">
    <source>
        <dbReference type="ARBA" id="ARBA00006739"/>
    </source>
</evidence>
<dbReference type="SUPFAM" id="SSF53448">
    <property type="entry name" value="Nucleotide-diphospho-sugar transferases"/>
    <property type="match status" value="1"/>
</dbReference>
<keyword evidence="4" id="KW-1185">Reference proteome</keyword>
<dbReference type="Proteomes" id="UP000256304">
    <property type="component" value="Unassembled WGS sequence"/>
</dbReference>
<dbReference type="CDD" id="cd00761">
    <property type="entry name" value="Glyco_tranf_GTA_type"/>
    <property type="match status" value="1"/>
</dbReference>
<reference evidence="3 4" key="1">
    <citation type="submission" date="2018-08" db="EMBL/GenBank/DDBJ databases">
        <title>Genomic Encyclopedia of Type Strains, Phase III (KMG-III): the genomes of soil and plant-associated and newly described type strains.</title>
        <authorList>
            <person name="Whitman W."/>
        </authorList>
    </citation>
    <scope>NUCLEOTIDE SEQUENCE [LARGE SCALE GENOMIC DNA]</scope>
    <source>
        <strain evidence="3 4">CGMCC 1.10966</strain>
    </source>
</reference>
<sequence length="271" mass="30932">MKPLISVIIPTYNRPGALCELLECLYRQTYKHLEIIIINDNGENIDFVSSLYSELNILIIDLKENVKHVVARNEGIRRSSGDYILLCDDDDLLVPKHVETMLEQIAGVDLVYSDAEIVEYETVGKTRIPVNRLLFAYDSDREAMRSFSTFVASGSLYRKAIHDQIGLFDEEVYHYWDWDFYLRVSENYPVKRVPIAGTLYSFATSGGDNLSGSLSDMEPFLKLLSDKHDLGPLPTKNFFLLLEEPGVRNRQAVSKVVWDGEPTISRWANIS</sequence>
<accession>A0A3D9RKS1</accession>
<organism evidence="3 4">
    <name type="scientific">Paenibacillus taihuensis</name>
    <dbReference type="NCBI Taxonomy" id="1156355"/>
    <lineage>
        <taxon>Bacteria</taxon>
        <taxon>Bacillati</taxon>
        <taxon>Bacillota</taxon>
        <taxon>Bacilli</taxon>
        <taxon>Bacillales</taxon>
        <taxon>Paenibacillaceae</taxon>
        <taxon>Paenibacillus</taxon>
    </lineage>
</organism>
<keyword evidence="3" id="KW-0808">Transferase</keyword>
<protein>
    <submittedName>
        <fullName evidence="3">Glycosyltransferase involved in cell wall biosynthesis</fullName>
    </submittedName>
</protein>
<gene>
    <name evidence="3" type="ORF">A8990_12292</name>
</gene>
<dbReference type="Gene3D" id="3.90.550.10">
    <property type="entry name" value="Spore Coat Polysaccharide Biosynthesis Protein SpsA, Chain A"/>
    <property type="match status" value="1"/>
</dbReference>
<evidence type="ECO:0000313" key="3">
    <source>
        <dbReference type="EMBL" id="REE80138.1"/>
    </source>
</evidence>
<dbReference type="EMBL" id="QTTN01000022">
    <property type="protein sequence ID" value="REE80138.1"/>
    <property type="molecule type" value="Genomic_DNA"/>
</dbReference>